<dbReference type="InterPro" id="IPR036574">
    <property type="entry name" value="Scorpion_toxin-like_sf"/>
</dbReference>
<evidence type="ECO:0000313" key="6">
    <source>
        <dbReference type="EMBL" id="AKJ54496.1"/>
    </source>
</evidence>
<dbReference type="GO" id="GO:0051707">
    <property type="term" value="P:response to other organism"/>
    <property type="evidence" value="ECO:0007669"/>
    <property type="project" value="UniProtKB-ARBA"/>
</dbReference>
<dbReference type="Gene3D" id="3.30.30.10">
    <property type="entry name" value="Knottin, scorpion toxin-like"/>
    <property type="match status" value="7"/>
</dbReference>
<keyword evidence="4" id="KW-0732">Signal</keyword>
<accession>A0A0G3DN07</accession>
<evidence type="ECO:0000256" key="1">
    <source>
        <dbReference type="ARBA" id="ARBA00004613"/>
    </source>
</evidence>
<comment type="subcellular location">
    <subcellularLocation>
        <location evidence="1">Secreted</location>
    </subcellularLocation>
</comment>
<dbReference type="GO" id="GO:0005576">
    <property type="term" value="C:extracellular region"/>
    <property type="evidence" value="ECO:0007669"/>
    <property type="project" value="UniProtKB-SubCell"/>
</dbReference>
<evidence type="ECO:0000256" key="2">
    <source>
        <dbReference type="ARBA" id="ARBA00022525"/>
    </source>
</evidence>
<organism evidence="6">
    <name type="scientific">Spodoptera exigua</name>
    <name type="common">Beet armyworm</name>
    <name type="synonym">Noctua fulgens</name>
    <dbReference type="NCBI Taxonomy" id="7107"/>
    <lineage>
        <taxon>Eukaryota</taxon>
        <taxon>Metazoa</taxon>
        <taxon>Ecdysozoa</taxon>
        <taxon>Arthropoda</taxon>
        <taxon>Hexapoda</taxon>
        <taxon>Insecta</taxon>
        <taxon>Pterygota</taxon>
        <taxon>Neoptera</taxon>
        <taxon>Endopterygota</taxon>
        <taxon>Lepidoptera</taxon>
        <taxon>Glossata</taxon>
        <taxon>Ditrysia</taxon>
        <taxon>Noctuoidea</taxon>
        <taxon>Noctuidae</taxon>
        <taxon>Amphipyrinae</taxon>
        <taxon>Spodoptera</taxon>
    </lineage>
</organism>
<dbReference type="InterPro" id="IPR003614">
    <property type="entry name" value="Knottins"/>
</dbReference>
<reference evidence="6" key="1">
    <citation type="journal article" date="2015" name="PLoS ONE">
        <title>Dissimilar Regulation of Antimicrobial Proteins in the Midgut of Spodoptera exigua Larvae Challenged with Bacillus thuringiensis Toxins or Baculovirus.</title>
        <authorList>
            <person name="Crava C.M."/>
            <person name="Jakubowska A.K."/>
            <person name="Escriche B."/>
            <person name="Herrero S."/>
            <person name="Bel Y."/>
        </authorList>
    </citation>
    <scope>NUCLEOTIDE SEQUENCE</scope>
</reference>
<dbReference type="AlphaFoldDB" id="A0A0G3DN07"/>
<sequence length="489" mass="54570">MYSKFIIVLATLCVANASVVVNFFDDDPNIGVLSKEKDCNPTACDQLCRRLKFPGGACVNGRCKCDNFFSENEGVSELSPSDFEAFSTLEDEPLSEDEAGDRSRCRPSACEIICHSLQHPGGACVNGRCQCDKLFEKQDELENEISYKDCNPTACDQLCRRLKFPGGACVNGRCKCDIFRSSEEAVLELSPSDLEAFSTLEDEHLSEAEVADRSSCSLSACEQHCHRLKLPGGACVNGRCKCDKFFSEQGLVDANSAPVEEPAKNVTHGKCKPGLCDLICRKLKYDRGECLENKCKCFKNEGLVQMNSAPVLEPAKNNTHGKCRQGLCDLICRKLKYHRGECVDNQCKCYKDEVERDDNDTPITQFSEDLKKVVCTKRVCNRMCRSLEYEGGNCKNGKCWCYGPPKKSARSVLENTTEKEKVISLDAATEKVSQIKSDEEKEESKEDTYGKDKVISRFRRESCSPSMCEDRCGFIDARGFCFLGICFCY</sequence>
<feature type="domain" description="Knottins-like" evidence="5">
    <location>
        <begin position="142"/>
        <end position="180"/>
    </location>
</feature>
<dbReference type="EMBL" id="KP056514">
    <property type="protein sequence ID" value="AKJ54496.1"/>
    <property type="molecule type" value="mRNA"/>
</dbReference>
<keyword evidence="2" id="KW-0964">Secreted</keyword>
<keyword evidence="3" id="KW-1015">Disulfide bond</keyword>
<proteinExistence type="evidence at transcript level"/>
<feature type="signal peptide" evidence="4">
    <location>
        <begin position="1"/>
        <end position="17"/>
    </location>
</feature>
<feature type="chain" id="PRO_5005184140" evidence="4">
    <location>
        <begin position="18"/>
        <end position="489"/>
    </location>
</feature>
<feature type="domain" description="Knottins-like" evidence="5">
    <location>
        <begin position="358"/>
        <end position="405"/>
    </location>
</feature>
<evidence type="ECO:0000256" key="3">
    <source>
        <dbReference type="ARBA" id="ARBA00023157"/>
    </source>
</evidence>
<name>A0A0G3DN07_SPOEX</name>
<dbReference type="GO" id="GO:0006952">
    <property type="term" value="P:defense response"/>
    <property type="evidence" value="ECO:0007669"/>
    <property type="project" value="InterPro"/>
</dbReference>
<dbReference type="SMART" id="SM00505">
    <property type="entry name" value="Knot1"/>
    <property type="match status" value="5"/>
</dbReference>
<feature type="domain" description="Knottins-like" evidence="5">
    <location>
        <begin position="205"/>
        <end position="244"/>
    </location>
</feature>
<evidence type="ECO:0000256" key="4">
    <source>
        <dbReference type="SAM" id="SignalP"/>
    </source>
</evidence>
<protein>
    <submittedName>
        <fullName evidence="6">X-tox</fullName>
    </submittedName>
</protein>
<feature type="domain" description="Knottins-like" evidence="5">
    <location>
        <begin position="29"/>
        <end position="67"/>
    </location>
</feature>
<evidence type="ECO:0000259" key="5">
    <source>
        <dbReference type="SMART" id="SM00505"/>
    </source>
</evidence>
<dbReference type="SUPFAM" id="SSF57095">
    <property type="entry name" value="Scorpion toxin-like"/>
    <property type="match status" value="1"/>
</dbReference>
<feature type="domain" description="Knottins-like" evidence="5">
    <location>
        <begin position="263"/>
        <end position="301"/>
    </location>
</feature>